<accession>R9NWF6</accession>
<dbReference type="InterPro" id="IPR020915">
    <property type="entry name" value="UPF0311"/>
</dbReference>
<dbReference type="EMBL" id="DF238769">
    <property type="protein sequence ID" value="GAC92816.1"/>
    <property type="molecule type" value="Genomic_DNA"/>
</dbReference>
<dbReference type="eggNOG" id="ENOG502RSC6">
    <property type="taxonomic scope" value="Eukaryota"/>
</dbReference>
<evidence type="ECO:0000313" key="3">
    <source>
        <dbReference type="Proteomes" id="UP000014071"/>
    </source>
</evidence>
<evidence type="ECO:0000313" key="2">
    <source>
        <dbReference type="EMBL" id="GAC92816.1"/>
    </source>
</evidence>
<evidence type="ECO:0000256" key="1">
    <source>
        <dbReference type="SAM" id="MobiDB-lite"/>
    </source>
</evidence>
<dbReference type="Pfam" id="PF11578">
    <property type="entry name" value="DUF3237"/>
    <property type="match status" value="1"/>
</dbReference>
<dbReference type="Gene3D" id="2.40.160.20">
    <property type="match status" value="1"/>
</dbReference>
<proteinExistence type="predicted"/>
<dbReference type="PANTHER" id="PTHR37315:SF1">
    <property type="entry name" value="UPF0311 PROTEIN BLR7842"/>
    <property type="match status" value="1"/>
</dbReference>
<dbReference type="RefSeq" id="XP_012186403.1">
    <property type="nucleotide sequence ID" value="XM_012331013.1"/>
</dbReference>
<name>R9NWF6_PSEHS</name>
<dbReference type="STRING" id="1305764.R9NWF6"/>
<feature type="compositionally biased region" description="Low complexity" evidence="1">
    <location>
        <begin position="119"/>
        <end position="132"/>
    </location>
</feature>
<dbReference type="AlphaFoldDB" id="R9NWF6"/>
<feature type="region of interest" description="Disordered" evidence="1">
    <location>
        <begin position="117"/>
        <end position="146"/>
    </location>
</feature>
<dbReference type="HOGENOM" id="CLU_869132_0_0_1"/>
<dbReference type="GeneID" id="24105682"/>
<organism evidence="2 3">
    <name type="scientific">Pseudozyma hubeiensis (strain SY62)</name>
    <name type="common">Yeast</name>
    <dbReference type="NCBI Taxonomy" id="1305764"/>
    <lineage>
        <taxon>Eukaryota</taxon>
        <taxon>Fungi</taxon>
        <taxon>Dikarya</taxon>
        <taxon>Basidiomycota</taxon>
        <taxon>Ustilaginomycotina</taxon>
        <taxon>Ustilaginomycetes</taxon>
        <taxon>Ustilaginales</taxon>
        <taxon>Ustilaginaceae</taxon>
        <taxon>Pseudozyma</taxon>
    </lineage>
</organism>
<gene>
    <name evidence="2" type="ORF">PHSY_000372</name>
</gene>
<sequence>MDVEMMMFDDDGWLPLSLEGYVEEIGLRRKFLNAFQTPCVDYPSTGQGRRRVGRPRVRYHRADKLFVQKKCTDAVSLRDAPAPKKSNDQAAVTCNLLATAPRFDADADARYRDGVERTGLSSSAPSPGLLLSSPPPTKSIAPRTNMSTPSISLEHAFTLKLPIAPALGITGTPVGDRSYIPVLGGSLTGKGFEAKVTPGGDYAIVKDGWGKLDVRVHAVTPENEVIYVQYYGHLEITPAVGKILGGDASAKSTNFDDGYLLTTPVLEAPANSKHAWVNRTVFVGKGKLEVLSDGVTVSGYRLSLRFHRSTCHPLSLFIIC</sequence>
<dbReference type="Proteomes" id="UP000014071">
    <property type="component" value="Unassembled WGS sequence"/>
</dbReference>
<reference evidence="3" key="1">
    <citation type="journal article" date="2013" name="Genome Announc.">
        <title>Draft genome sequence of the basidiomycetous yeast-like fungus Pseudozyma hubeiensis SY62, which produces an abundant amount of the biosurfactant mannosylerythritol lipids.</title>
        <authorList>
            <person name="Konishi M."/>
            <person name="Hatada Y."/>
            <person name="Horiuchi J."/>
        </authorList>
    </citation>
    <scope>NUCLEOTIDE SEQUENCE [LARGE SCALE GENOMIC DNA]</scope>
    <source>
        <strain evidence="3">SY62</strain>
    </source>
</reference>
<dbReference type="PANTHER" id="PTHR37315">
    <property type="entry name" value="UPF0311 PROTEIN BLR7842"/>
    <property type="match status" value="1"/>
</dbReference>
<protein>
    <submittedName>
        <fullName evidence="2">Uncharacterized protein</fullName>
    </submittedName>
</protein>
<keyword evidence="3" id="KW-1185">Reference proteome</keyword>
<dbReference type="OrthoDB" id="2544694at2759"/>